<protein>
    <recommendedName>
        <fullName evidence="1">N-acetyltransferase domain-containing protein</fullName>
    </recommendedName>
</protein>
<dbReference type="SUPFAM" id="SSF55729">
    <property type="entry name" value="Acyl-CoA N-acyltransferases (Nat)"/>
    <property type="match status" value="1"/>
</dbReference>
<feature type="domain" description="N-acetyltransferase" evidence="1">
    <location>
        <begin position="1"/>
        <end position="156"/>
    </location>
</feature>
<dbReference type="InterPro" id="IPR000182">
    <property type="entry name" value="GNAT_dom"/>
</dbReference>
<name>A0A0F5IT44_9BACT</name>
<dbReference type="GO" id="GO:0016747">
    <property type="term" value="F:acyltransferase activity, transferring groups other than amino-acyl groups"/>
    <property type="evidence" value="ECO:0007669"/>
    <property type="project" value="InterPro"/>
</dbReference>
<accession>A0A0F5IT44</accession>
<evidence type="ECO:0000313" key="3">
    <source>
        <dbReference type="Proteomes" id="UP000033035"/>
    </source>
</evidence>
<dbReference type="Pfam" id="PF14268">
    <property type="entry name" value="YoaP"/>
    <property type="match status" value="1"/>
</dbReference>
<sequence>METKYITLTKENIGTEHICCAFSDKKCKEGYELKKEWLRKEFDNGYVFRRLDERAKVFIEYVPAEKAWVPVDAPGYLMINCFWVSGQYKGCGHGKALLQSAIDDARSQGKAGLVTVAGTSKFHFMSDTKWLLRQGFQTIEKLPNGFSLLVLKLTPDAPDPSFKACTKSGECEEKNGLVVYFTNRCPYTEYHVLGSLADVAQSKGIPLKIIKLETMEQAQAAPTPATIFTLFHNGQFVTTDLSVCLEKRFEKAVKI</sequence>
<comment type="caution">
    <text evidence="2">The sequence shown here is derived from an EMBL/GenBank/DDBJ whole genome shotgun (WGS) entry which is preliminary data.</text>
</comment>
<reference evidence="2 3" key="1">
    <citation type="submission" date="2013-04" db="EMBL/GenBank/DDBJ databases">
        <title>The Genome Sequence of Parabacteroides gordonii DSM 23371.</title>
        <authorList>
            <consortium name="The Broad Institute Genomics Platform"/>
            <person name="Earl A."/>
            <person name="Ward D."/>
            <person name="Feldgarden M."/>
            <person name="Gevers D."/>
            <person name="Martens E."/>
            <person name="Sakamoto M."/>
            <person name="Benno Y."/>
            <person name="Suzuki N."/>
            <person name="Matsunaga N."/>
            <person name="Koshihara K."/>
            <person name="Seki M."/>
            <person name="Komiya H."/>
            <person name="Walker B."/>
            <person name="Young S."/>
            <person name="Zeng Q."/>
            <person name="Gargeya S."/>
            <person name="Fitzgerald M."/>
            <person name="Haas B."/>
            <person name="Abouelleil A."/>
            <person name="Allen A.W."/>
            <person name="Alvarado L."/>
            <person name="Arachchi H.M."/>
            <person name="Berlin A.M."/>
            <person name="Chapman S.B."/>
            <person name="Gainer-Dewar J."/>
            <person name="Goldberg J."/>
            <person name="Griggs A."/>
            <person name="Gujja S."/>
            <person name="Hansen M."/>
            <person name="Howarth C."/>
            <person name="Imamovic A."/>
            <person name="Ireland A."/>
            <person name="Larimer J."/>
            <person name="McCowan C."/>
            <person name="Murphy C."/>
            <person name="Pearson M."/>
            <person name="Poon T.W."/>
            <person name="Priest M."/>
            <person name="Roberts A."/>
            <person name="Saif S."/>
            <person name="Shea T."/>
            <person name="Sisk P."/>
            <person name="Sykes S."/>
            <person name="Wortman J."/>
            <person name="Nusbaum C."/>
            <person name="Birren B."/>
        </authorList>
    </citation>
    <scope>NUCLEOTIDE SEQUENCE [LARGE SCALE GENOMIC DNA]</scope>
    <source>
        <strain evidence="2 3">MS-1</strain>
    </source>
</reference>
<dbReference type="EMBL" id="AQHW01000027">
    <property type="protein sequence ID" value="KKB48490.1"/>
    <property type="molecule type" value="Genomic_DNA"/>
</dbReference>
<dbReference type="PATRIC" id="fig|1203610.3.peg.5053"/>
<dbReference type="HOGENOM" id="CLU_075236_0_0_10"/>
<dbReference type="Proteomes" id="UP000033035">
    <property type="component" value="Unassembled WGS sequence"/>
</dbReference>
<dbReference type="Gene3D" id="3.40.630.30">
    <property type="match status" value="1"/>
</dbReference>
<dbReference type="AlphaFoldDB" id="A0A0F5IT44"/>
<proteinExistence type="predicted"/>
<dbReference type="CDD" id="cd04301">
    <property type="entry name" value="NAT_SF"/>
    <property type="match status" value="1"/>
</dbReference>
<gene>
    <name evidence="2" type="ORF">HMPREF1536_04957</name>
</gene>
<keyword evidence="3" id="KW-1185">Reference proteome</keyword>
<dbReference type="Pfam" id="PF00583">
    <property type="entry name" value="Acetyltransf_1"/>
    <property type="match status" value="1"/>
</dbReference>
<dbReference type="STRING" id="1203610.HMPREF1536_04957"/>
<dbReference type="InterPro" id="IPR016181">
    <property type="entry name" value="Acyl_CoA_acyltransferase"/>
</dbReference>
<dbReference type="InterPro" id="IPR025685">
    <property type="entry name" value="YoaP-like_dom"/>
</dbReference>
<dbReference type="RefSeq" id="WP_028728373.1">
    <property type="nucleotide sequence ID" value="NZ_AUAE01000030.1"/>
</dbReference>
<evidence type="ECO:0000259" key="1">
    <source>
        <dbReference type="PROSITE" id="PS51186"/>
    </source>
</evidence>
<organism evidence="2 3">
    <name type="scientific">Parabacteroides gordonii MS-1 = DSM 23371</name>
    <dbReference type="NCBI Taxonomy" id="1203610"/>
    <lineage>
        <taxon>Bacteria</taxon>
        <taxon>Pseudomonadati</taxon>
        <taxon>Bacteroidota</taxon>
        <taxon>Bacteroidia</taxon>
        <taxon>Bacteroidales</taxon>
        <taxon>Tannerellaceae</taxon>
        <taxon>Parabacteroides</taxon>
    </lineage>
</organism>
<dbReference type="PROSITE" id="PS51186">
    <property type="entry name" value="GNAT"/>
    <property type="match status" value="1"/>
</dbReference>
<evidence type="ECO:0000313" key="2">
    <source>
        <dbReference type="EMBL" id="KKB48490.1"/>
    </source>
</evidence>